<keyword evidence="4" id="KW-1185">Reference proteome</keyword>
<feature type="chain" id="PRO_5040759429" evidence="2">
    <location>
        <begin position="19"/>
        <end position="299"/>
    </location>
</feature>
<evidence type="ECO:0000256" key="1">
    <source>
        <dbReference type="SAM" id="Coils"/>
    </source>
</evidence>
<protein>
    <submittedName>
        <fullName evidence="3">Uncharacterized protein</fullName>
    </submittedName>
</protein>
<dbReference type="EMBL" id="JAKHSK010000054">
    <property type="protein sequence ID" value="MCL6220763.1"/>
    <property type="molecule type" value="Genomic_DNA"/>
</dbReference>
<dbReference type="RefSeq" id="WP_249603448.1">
    <property type="nucleotide sequence ID" value="NZ_JAKHSK010000054.1"/>
</dbReference>
<name>A0A9X1ZZW8_9FLAO</name>
<evidence type="ECO:0000313" key="4">
    <source>
        <dbReference type="Proteomes" id="UP001139521"/>
    </source>
</evidence>
<organism evidence="3 4">
    <name type="scientific">Zunongwangia pacifica</name>
    <dbReference type="NCBI Taxonomy" id="2911062"/>
    <lineage>
        <taxon>Bacteria</taxon>
        <taxon>Pseudomonadati</taxon>
        <taxon>Bacteroidota</taxon>
        <taxon>Flavobacteriia</taxon>
        <taxon>Flavobacteriales</taxon>
        <taxon>Flavobacteriaceae</taxon>
        <taxon>Zunongwangia</taxon>
    </lineage>
</organism>
<dbReference type="AlphaFoldDB" id="A0A9X1ZZW8"/>
<feature type="coiled-coil region" evidence="1">
    <location>
        <begin position="271"/>
        <end position="298"/>
    </location>
</feature>
<reference evidence="3" key="1">
    <citation type="submission" date="2022-01" db="EMBL/GenBank/DDBJ databases">
        <title>Genome sequencing of Zunongwangia sp. M21534 genome.</title>
        <authorList>
            <person name="Chen Y."/>
            <person name="Dong C."/>
            <person name="Shao Z."/>
        </authorList>
    </citation>
    <scope>NUCLEOTIDE SEQUENCE</scope>
    <source>
        <strain evidence="3">MCCC M21534</strain>
    </source>
</reference>
<keyword evidence="1" id="KW-0175">Coiled coil</keyword>
<dbReference type="Proteomes" id="UP001139521">
    <property type="component" value="Unassembled WGS sequence"/>
</dbReference>
<keyword evidence="2" id="KW-0732">Signal</keyword>
<accession>A0A9X1ZZW8</accession>
<evidence type="ECO:0000313" key="3">
    <source>
        <dbReference type="EMBL" id="MCL6220763.1"/>
    </source>
</evidence>
<sequence length="299" mass="33617">MKRIWIITLICCSNFVNAQVNDTGNNVGIGVSNPSEKLDVAGKVKATAFLGEWNGANISDVLFKAADNNDWDNNLYRNGIYRKWGGPNNPFGGSHGTLLHLGQNDGYSFGFQLASDNYKQLKYRGFKSNGQFYAWYDIYHSGNFNKTVLDKNVPNLVYTNQNNNFSSDQSINGKVNITESLGIGTPGSDSWKLAVNGKIRAKEIKVETGWADFVFYDTYMLPSLEEVEDHIKKKGHLKNIPSAEEVEKNGILLGEMNAKLLQKIEELTLYVIAQNKTNKEQQEEITALKKQLQNFIKEE</sequence>
<evidence type="ECO:0000256" key="2">
    <source>
        <dbReference type="SAM" id="SignalP"/>
    </source>
</evidence>
<proteinExistence type="predicted"/>
<feature type="signal peptide" evidence="2">
    <location>
        <begin position="1"/>
        <end position="18"/>
    </location>
</feature>
<gene>
    <name evidence="3" type="ORF">L1967_20925</name>
</gene>
<comment type="caution">
    <text evidence="3">The sequence shown here is derived from an EMBL/GenBank/DDBJ whole genome shotgun (WGS) entry which is preliminary data.</text>
</comment>